<gene>
    <name evidence="2" type="ORF">INT46_003032</name>
</gene>
<evidence type="ECO:0000313" key="3">
    <source>
        <dbReference type="Proteomes" id="UP000650833"/>
    </source>
</evidence>
<feature type="compositionally biased region" description="Low complexity" evidence="1">
    <location>
        <begin position="1"/>
        <end position="14"/>
    </location>
</feature>
<accession>A0A8H7RFN2</accession>
<feature type="region of interest" description="Disordered" evidence="1">
    <location>
        <begin position="1"/>
        <end position="32"/>
    </location>
</feature>
<dbReference type="AlphaFoldDB" id="A0A8H7RFN2"/>
<comment type="caution">
    <text evidence="2">The sequence shown here is derived from an EMBL/GenBank/DDBJ whole genome shotgun (WGS) entry which is preliminary data.</text>
</comment>
<name>A0A8H7RFN2_9FUNG</name>
<reference evidence="2" key="1">
    <citation type="submission" date="2020-12" db="EMBL/GenBank/DDBJ databases">
        <title>Metabolic potential, ecology and presence of endohyphal bacteria is reflected in genomic diversity of Mucoromycotina.</title>
        <authorList>
            <person name="Muszewska A."/>
            <person name="Okrasinska A."/>
            <person name="Steczkiewicz K."/>
            <person name="Drgas O."/>
            <person name="Orlowska M."/>
            <person name="Perlinska-Lenart U."/>
            <person name="Aleksandrzak-Piekarczyk T."/>
            <person name="Szatraj K."/>
            <person name="Zielenkiewicz U."/>
            <person name="Pilsyk S."/>
            <person name="Malc E."/>
            <person name="Mieczkowski P."/>
            <person name="Kruszewska J.S."/>
            <person name="Biernat P."/>
            <person name="Pawlowska J."/>
        </authorList>
    </citation>
    <scope>NUCLEOTIDE SEQUENCE</scope>
    <source>
        <strain evidence="2">CBS 226.32</strain>
    </source>
</reference>
<keyword evidence="3" id="KW-1185">Reference proteome</keyword>
<evidence type="ECO:0000256" key="1">
    <source>
        <dbReference type="SAM" id="MobiDB-lite"/>
    </source>
</evidence>
<organism evidence="2 3">
    <name type="scientific">Mucor plumbeus</name>
    <dbReference type="NCBI Taxonomy" id="97098"/>
    <lineage>
        <taxon>Eukaryota</taxon>
        <taxon>Fungi</taxon>
        <taxon>Fungi incertae sedis</taxon>
        <taxon>Mucoromycota</taxon>
        <taxon>Mucoromycotina</taxon>
        <taxon>Mucoromycetes</taxon>
        <taxon>Mucorales</taxon>
        <taxon>Mucorineae</taxon>
        <taxon>Mucoraceae</taxon>
        <taxon>Mucor</taxon>
    </lineage>
</organism>
<protein>
    <submittedName>
        <fullName evidence="2">Uncharacterized protein</fullName>
    </submittedName>
</protein>
<evidence type="ECO:0000313" key="2">
    <source>
        <dbReference type="EMBL" id="KAG2208771.1"/>
    </source>
</evidence>
<sequence length="258" mass="29131">MQSSNTRSSSGSTRGRPKKIVQKDSEPSTSAPSMLAGITEVSASLIFETAANRMEVQFFIVALSLFGPPESIMQTMHWYYYSGREDLPVKIRGVFIETIKHNIKQSTNYMADFSKQILKIMLLFTEHAFDYSDSKIVLIQQQEQSIIHVLPANYLTEDTTVPNPLNSRCIQNLHSPFFMAAKARKHFVLYGTKGVAFYAGSKAEKSARVDFVSSLCLMAYLTSIKIYSMSSTMIVTTNKQIDTLVPIFTHNQLQNYFM</sequence>
<dbReference type="EMBL" id="JAEPRC010000108">
    <property type="protein sequence ID" value="KAG2208771.1"/>
    <property type="molecule type" value="Genomic_DNA"/>
</dbReference>
<proteinExistence type="predicted"/>
<dbReference type="OrthoDB" id="2236116at2759"/>
<dbReference type="Proteomes" id="UP000650833">
    <property type="component" value="Unassembled WGS sequence"/>
</dbReference>